<dbReference type="GO" id="GO:0010945">
    <property type="term" value="F:coenzyme A diphosphatase activity"/>
    <property type="evidence" value="ECO:0007669"/>
    <property type="project" value="InterPro"/>
</dbReference>
<evidence type="ECO:0000256" key="1">
    <source>
        <dbReference type="ARBA" id="ARBA00001936"/>
    </source>
</evidence>
<dbReference type="InterPro" id="IPR015797">
    <property type="entry name" value="NUDIX_hydrolase-like_dom_sf"/>
</dbReference>
<evidence type="ECO:0000256" key="3">
    <source>
        <dbReference type="ARBA" id="ARBA00022723"/>
    </source>
</evidence>
<evidence type="ECO:0000256" key="2">
    <source>
        <dbReference type="ARBA" id="ARBA00001946"/>
    </source>
</evidence>
<evidence type="ECO:0000256" key="5">
    <source>
        <dbReference type="ARBA" id="ARBA00022842"/>
    </source>
</evidence>
<comment type="cofactor">
    <cofactor evidence="2">
        <name>Mg(2+)</name>
        <dbReference type="ChEBI" id="CHEBI:18420"/>
    </cofactor>
</comment>
<dbReference type="PANTHER" id="PTHR12992">
    <property type="entry name" value="NUDIX HYDROLASE"/>
    <property type="match status" value="1"/>
</dbReference>
<dbReference type="EMBL" id="AP021876">
    <property type="protein sequence ID" value="BBO80020.1"/>
    <property type="molecule type" value="Genomic_DNA"/>
</dbReference>
<keyword evidence="4" id="KW-0378">Hydrolase</keyword>
<sequence length="277" mass="31725">MDSAMPSLPDDTDSFLRLIRSRLFQHPPEKFNFNTNGDLRRISAVLFLLGKASRGGEPFIILNKRSQHVRQPGDLCCPGGGISPPFDFLLTHGLSLPVTPLARWPHMRWWRHSRSADFSKLSLLLAAALREGFEEMRLNPFGVTFLGPMPAQDLVMFKRSIYPMVAWVNRQQRFTPNWEVEKIVRIPIRNLFNPANYARYLISYKPTAPGADQLSGREMPCFVHHGNQGEELLWGATYRITEHFLKTTFGFTPPPISRLPVINRRLDRTYLQGSILP</sequence>
<dbReference type="SUPFAM" id="SSF55811">
    <property type="entry name" value="Nudix"/>
    <property type="match status" value="1"/>
</dbReference>
<comment type="cofactor">
    <cofactor evidence="1">
        <name>Mn(2+)</name>
        <dbReference type="ChEBI" id="CHEBI:29035"/>
    </cofactor>
</comment>
<dbReference type="GO" id="GO:0046872">
    <property type="term" value="F:metal ion binding"/>
    <property type="evidence" value="ECO:0007669"/>
    <property type="project" value="UniProtKB-KW"/>
</dbReference>
<gene>
    <name evidence="7" type="ORF">DSCO28_05860</name>
</gene>
<reference evidence="7 8" key="1">
    <citation type="submission" date="2019-11" db="EMBL/GenBank/DDBJ databases">
        <title>Comparative genomics of hydrocarbon-degrading Desulfosarcina strains.</title>
        <authorList>
            <person name="Watanabe M."/>
            <person name="Kojima H."/>
            <person name="Fukui M."/>
        </authorList>
    </citation>
    <scope>NUCLEOTIDE SEQUENCE [LARGE SCALE GENOMIC DNA]</scope>
    <source>
        <strain evidence="7 8">28bB2T</strain>
    </source>
</reference>
<accession>A0A5K7ZN95</accession>
<organism evidence="7 8">
    <name type="scientific">Desulfosarcina ovata subsp. sediminis</name>
    <dbReference type="NCBI Taxonomy" id="885957"/>
    <lineage>
        <taxon>Bacteria</taxon>
        <taxon>Pseudomonadati</taxon>
        <taxon>Thermodesulfobacteriota</taxon>
        <taxon>Desulfobacteria</taxon>
        <taxon>Desulfobacterales</taxon>
        <taxon>Desulfosarcinaceae</taxon>
        <taxon>Desulfosarcina</taxon>
    </lineage>
</organism>
<evidence type="ECO:0000256" key="4">
    <source>
        <dbReference type="ARBA" id="ARBA00022801"/>
    </source>
</evidence>
<evidence type="ECO:0000313" key="7">
    <source>
        <dbReference type="EMBL" id="BBO80020.1"/>
    </source>
</evidence>
<dbReference type="Gene3D" id="3.90.79.10">
    <property type="entry name" value="Nucleoside Triphosphate Pyrophosphohydrolase"/>
    <property type="match status" value="1"/>
</dbReference>
<proteinExistence type="predicted"/>
<name>A0A5K7ZN95_9BACT</name>
<keyword evidence="6" id="KW-0464">Manganese</keyword>
<dbReference type="AlphaFoldDB" id="A0A5K7ZN95"/>
<protein>
    <recommendedName>
        <fullName evidence="9">Nudix hydrolase domain-containing protein</fullName>
    </recommendedName>
</protein>
<dbReference type="InterPro" id="IPR045121">
    <property type="entry name" value="CoAse"/>
</dbReference>
<evidence type="ECO:0000256" key="6">
    <source>
        <dbReference type="ARBA" id="ARBA00023211"/>
    </source>
</evidence>
<dbReference type="Proteomes" id="UP000425960">
    <property type="component" value="Chromosome"/>
</dbReference>
<keyword evidence="3" id="KW-0479">Metal-binding</keyword>
<dbReference type="KEGG" id="dov:DSCO28_05860"/>
<dbReference type="PANTHER" id="PTHR12992:SF11">
    <property type="entry name" value="MITOCHONDRIAL COENZYME A DIPHOSPHATASE NUDT8"/>
    <property type="match status" value="1"/>
</dbReference>
<evidence type="ECO:0000313" key="8">
    <source>
        <dbReference type="Proteomes" id="UP000425960"/>
    </source>
</evidence>
<evidence type="ECO:0008006" key="9">
    <source>
        <dbReference type="Google" id="ProtNLM"/>
    </source>
</evidence>
<keyword evidence="5" id="KW-0460">Magnesium</keyword>